<feature type="transmembrane region" description="Helical" evidence="8">
    <location>
        <begin position="84"/>
        <end position="104"/>
    </location>
</feature>
<keyword evidence="5 8" id="KW-0812">Transmembrane</keyword>
<dbReference type="Proteomes" id="UP001268542">
    <property type="component" value="Unassembled WGS sequence"/>
</dbReference>
<comment type="similarity">
    <text evidence="2">Belongs to the binding-protein-dependent transport system permease family. FecCD subfamily.</text>
</comment>
<dbReference type="Gene3D" id="1.10.3470.10">
    <property type="entry name" value="ABC transporter involved in vitamin B12 uptake, BtuC"/>
    <property type="match status" value="1"/>
</dbReference>
<keyword evidence="6 8" id="KW-1133">Transmembrane helix</keyword>
<comment type="subcellular location">
    <subcellularLocation>
        <location evidence="1">Cell membrane</location>
        <topology evidence="1">Multi-pass membrane protein</topology>
    </subcellularLocation>
</comment>
<evidence type="ECO:0000256" key="8">
    <source>
        <dbReference type="SAM" id="Phobius"/>
    </source>
</evidence>
<organism evidence="9 10">
    <name type="scientific">Nocardioides imazamoxiresistens</name>
    <dbReference type="NCBI Taxonomy" id="3231893"/>
    <lineage>
        <taxon>Bacteria</taxon>
        <taxon>Bacillati</taxon>
        <taxon>Actinomycetota</taxon>
        <taxon>Actinomycetes</taxon>
        <taxon>Propionibacteriales</taxon>
        <taxon>Nocardioidaceae</taxon>
        <taxon>Nocardioides</taxon>
    </lineage>
</organism>
<evidence type="ECO:0000256" key="1">
    <source>
        <dbReference type="ARBA" id="ARBA00004651"/>
    </source>
</evidence>
<feature type="transmembrane region" description="Helical" evidence="8">
    <location>
        <begin position="296"/>
        <end position="316"/>
    </location>
</feature>
<feature type="transmembrane region" description="Helical" evidence="8">
    <location>
        <begin position="138"/>
        <end position="160"/>
    </location>
</feature>
<proteinExistence type="inferred from homology"/>
<feature type="transmembrane region" description="Helical" evidence="8">
    <location>
        <begin position="53"/>
        <end position="72"/>
    </location>
</feature>
<protein>
    <submittedName>
        <fullName evidence="9">Iron chelate uptake ABC transporter family permease subunit</fullName>
    </submittedName>
</protein>
<dbReference type="SUPFAM" id="SSF81345">
    <property type="entry name" value="ABC transporter involved in vitamin B12 uptake, BtuC"/>
    <property type="match status" value="1"/>
</dbReference>
<dbReference type="EMBL" id="JAVYII010000011">
    <property type="protein sequence ID" value="MDT9595268.1"/>
    <property type="molecule type" value="Genomic_DNA"/>
</dbReference>
<evidence type="ECO:0000256" key="3">
    <source>
        <dbReference type="ARBA" id="ARBA00022448"/>
    </source>
</evidence>
<feature type="transmembrane region" description="Helical" evidence="8">
    <location>
        <begin position="270"/>
        <end position="289"/>
    </location>
</feature>
<dbReference type="InterPro" id="IPR000522">
    <property type="entry name" value="ABC_transptr_permease_BtuC"/>
</dbReference>
<evidence type="ECO:0000256" key="7">
    <source>
        <dbReference type="ARBA" id="ARBA00023136"/>
    </source>
</evidence>
<keyword evidence="3" id="KW-0813">Transport</keyword>
<feature type="transmembrane region" description="Helical" evidence="8">
    <location>
        <begin position="180"/>
        <end position="201"/>
    </location>
</feature>
<name>A0ABU3Q188_9ACTN</name>
<evidence type="ECO:0000313" key="9">
    <source>
        <dbReference type="EMBL" id="MDT9595268.1"/>
    </source>
</evidence>
<dbReference type="InterPro" id="IPR037294">
    <property type="entry name" value="ABC_BtuC-like"/>
</dbReference>
<dbReference type="PANTHER" id="PTHR30472">
    <property type="entry name" value="FERRIC ENTEROBACTIN TRANSPORT SYSTEM PERMEASE PROTEIN"/>
    <property type="match status" value="1"/>
</dbReference>
<feature type="transmembrane region" description="Helical" evidence="8">
    <location>
        <begin position="110"/>
        <end position="131"/>
    </location>
</feature>
<evidence type="ECO:0000313" key="10">
    <source>
        <dbReference type="Proteomes" id="UP001268542"/>
    </source>
</evidence>
<accession>A0ABU3Q188</accession>
<dbReference type="RefSeq" id="WP_315735838.1">
    <property type="nucleotide sequence ID" value="NZ_JAVYII010000011.1"/>
</dbReference>
<gene>
    <name evidence="9" type="ORF">RDV89_19430</name>
</gene>
<keyword evidence="7 8" id="KW-0472">Membrane</keyword>
<feature type="transmembrane region" description="Helical" evidence="8">
    <location>
        <begin position="227"/>
        <end position="250"/>
    </location>
</feature>
<keyword evidence="10" id="KW-1185">Reference proteome</keyword>
<comment type="caution">
    <text evidence="9">The sequence shown here is derived from an EMBL/GenBank/DDBJ whole genome shotgun (WGS) entry which is preliminary data.</text>
</comment>
<sequence length="318" mass="31534">MPVVVAGFLGVVALLVAAVCLGEPRLSPAAALRALTDADHPAYVALTQARLPRAVLGLLAGAALGLSGLLLQDVLRNEVAGPELLGVSAGAAVVTATVVVLGLAVPLAALPYLALLGALVAGALVLAAIGGTRDPAHVVLVGAAVAAACSGLVVAVVGLGTEGNVVVLFRYLLGSLGARGWAHVEVVAPWVLVATVVAVVLRRRVAALALGDEVATGLGVPVVRTRLLALLVAAVLAAAVASVCGPIAYVALLAPHVARRLVGSTGTGRVLLPTLLVGAALLMAADLVARLVLYPVEVPVGVATTLVGVPALLWALRR</sequence>
<dbReference type="Pfam" id="PF01032">
    <property type="entry name" value="FecCD"/>
    <property type="match status" value="1"/>
</dbReference>
<dbReference type="PANTHER" id="PTHR30472:SF37">
    <property type="entry name" value="FE(3+) DICITRATE TRANSPORT SYSTEM PERMEASE PROTEIN FECD-RELATED"/>
    <property type="match status" value="1"/>
</dbReference>
<evidence type="ECO:0000256" key="6">
    <source>
        <dbReference type="ARBA" id="ARBA00022989"/>
    </source>
</evidence>
<evidence type="ECO:0000256" key="4">
    <source>
        <dbReference type="ARBA" id="ARBA00022475"/>
    </source>
</evidence>
<evidence type="ECO:0000256" key="2">
    <source>
        <dbReference type="ARBA" id="ARBA00007935"/>
    </source>
</evidence>
<reference evidence="9 10" key="1">
    <citation type="submission" date="2023-08" db="EMBL/GenBank/DDBJ databases">
        <title>Nocardioides seae sp. nov., a bacterium isolated from a soil.</title>
        <authorList>
            <person name="Wang X."/>
        </authorList>
    </citation>
    <scope>NUCLEOTIDE SEQUENCE [LARGE SCALE GENOMIC DNA]</scope>
    <source>
        <strain evidence="9 10">YZH12</strain>
    </source>
</reference>
<evidence type="ECO:0000256" key="5">
    <source>
        <dbReference type="ARBA" id="ARBA00022692"/>
    </source>
</evidence>
<keyword evidence="4" id="KW-1003">Cell membrane</keyword>